<keyword evidence="8" id="KW-1185">Reference proteome</keyword>
<evidence type="ECO:0000256" key="1">
    <source>
        <dbReference type="ARBA" id="ARBA00004442"/>
    </source>
</evidence>
<keyword evidence="6" id="KW-0282">Flagellum</keyword>
<keyword evidence="6" id="KW-0969">Cilium</keyword>
<dbReference type="Gene3D" id="3.30.1330.60">
    <property type="entry name" value="OmpA-like domain"/>
    <property type="match status" value="1"/>
</dbReference>
<keyword evidence="2 4" id="KW-0472">Membrane</keyword>
<dbReference type="PROSITE" id="PS51123">
    <property type="entry name" value="OMPA_2"/>
    <property type="match status" value="1"/>
</dbReference>
<dbReference type="STRING" id="1462993.A6V36_06385"/>
<comment type="caution">
    <text evidence="6">The sequence shown here is derived from an EMBL/GenBank/DDBJ whole genome shotgun (WGS) entry which is preliminary data.</text>
</comment>
<evidence type="ECO:0000313" key="8">
    <source>
        <dbReference type="Proteomes" id="UP000077961"/>
    </source>
</evidence>
<dbReference type="GO" id="GO:0009279">
    <property type="term" value="C:cell outer membrane"/>
    <property type="evidence" value="ECO:0007669"/>
    <property type="project" value="UniProtKB-SubCell"/>
</dbReference>
<dbReference type="InterPro" id="IPR006665">
    <property type="entry name" value="OmpA-like"/>
</dbReference>
<evidence type="ECO:0000313" key="6">
    <source>
        <dbReference type="EMBL" id="OAJ54344.1"/>
    </source>
</evidence>
<dbReference type="Pfam" id="PF00691">
    <property type="entry name" value="OmpA"/>
    <property type="match status" value="1"/>
</dbReference>
<dbReference type="PANTHER" id="PTHR30329">
    <property type="entry name" value="STATOR ELEMENT OF FLAGELLAR MOTOR COMPLEX"/>
    <property type="match status" value="1"/>
</dbReference>
<accession>A0A1A9N1U3</accession>
<dbReference type="Proteomes" id="UP000078116">
    <property type="component" value="Unassembled WGS sequence"/>
</dbReference>
<evidence type="ECO:0000259" key="5">
    <source>
        <dbReference type="PROSITE" id="PS51123"/>
    </source>
</evidence>
<evidence type="ECO:0000256" key="4">
    <source>
        <dbReference type="PROSITE-ProRule" id="PRU00473"/>
    </source>
</evidence>
<organism evidence="6 9">
    <name type="scientific">Paraburkholderia ginsengiterrae</name>
    <dbReference type="NCBI Taxonomy" id="1462993"/>
    <lineage>
        <taxon>Bacteria</taxon>
        <taxon>Pseudomonadati</taxon>
        <taxon>Pseudomonadota</taxon>
        <taxon>Betaproteobacteria</taxon>
        <taxon>Burkholderiales</taxon>
        <taxon>Burkholderiaceae</taxon>
        <taxon>Paraburkholderia</taxon>
    </lineage>
</organism>
<gene>
    <name evidence="7" type="ORF">A6V36_06385</name>
    <name evidence="6" type="ORF">A6V37_06755</name>
</gene>
<evidence type="ECO:0000256" key="2">
    <source>
        <dbReference type="ARBA" id="ARBA00023136"/>
    </source>
</evidence>
<dbReference type="EMBL" id="LXKA01000349">
    <property type="protein sequence ID" value="OAJ54344.1"/>
    <property type="molecule type" value="Genomic_DNA"/>
</dbReference>
<dbReference type="EMBL" id="LXJZ01000187">
    <property type="protein sequence ID" value="OAJ56154.1"/>
    <property type="molecule type" value="Genomic_DNA"/>
</dbReference>
<dbReference type="AlphaFoldDB" id="A0A1A9N1U3"/>
<dbReference type="InterPro" id="IPR036737">
    <property type="entry name" value="OmpA-like_sf"/>
</dbReference>
<comment type="subcellular location">
    <subcellularLocation>
        <location evidence="1">Cell outer membrane</location>
    </subcellularLocation>
</comment>
<dbReference type="RefSeq" id="WP_064269659.1">
    <property type="nucleotide sequence ID" value="NZ_LXJZ01000187.1"/>
</dbReference>
<reference evidence="8 9" key="1">
    <citation type="submission" date="2016-04" db="EMBL/GenBank/DDBJ databases">
        <title>Reclassification of Paraburkholderia panaciterrae (Farh et al. 2015) Dobritsa &amp; Samadpour 2016 as a later homotypic synonym of Paraburkholderia ginsengiterrae (Farh et al. 2015) Dobritsa &amp; Samadpour 2016.</title>
        <authorList>
            <person name="Dobritsa A.P."/>
            <person name="Kutumbaka K."/>
            <person name="Samadpour M."/>
        </authorList>
    </citation>
    <scope>NUCLEOTIDE SEQUENCE [LARGE SCALE GENOMIC DNA]</scope>
    <source>
        <strain evidence="6 9">DCY85</strain>
        <strain evidence="7 8">DCY85-1</strain>
    </source>
</reference>
<keyword evidence="6" id="KW-0966">Cell projection</keyword>
<name>A0A1A9N1U3_9BURK</name>
<sequence length="203" mass="21456">MAAIRGHRLIMAAGFALLVFVSGCGTPDRITLLPDPDGKVGTVVVRSAKETKVIDQAYASVDVSQSGSIEETPGSASDVKARYGGLLAAQPPRPTTFTINFVFDSATELAPGSAATVEKLKATLASWPAPHLTVVGHTDSVGSDEYNDALSLQRAKSVAAFLIKSGIPARQIETAGRGRRERLVHTPDGVPNQRNRRVVITIQ</sequence>
<proteinExistence type="predicted"/>
<protein>
    <submittedName>
        <fullName evidence="6">Flagellar motor protein MotB</fullName>
    </submittedName>
</protein>
<evidence type="ECO:0000256" key="3">
    <source>
        <dbReference type="ARBA" id="ARBA00023237"/>
    </source>
</evidence>
<evidence type="ECO:0000313" key="7">
    <source>
        <dbReference type="EMBL" id="OAJ56154.1"/>
    </source>
</evidence>
<dbReference type="Proteomes" id="UP000077961">
    <property type="component" value="Unassembled WGS sequence"/>
</dbReference>
<dbReference type="OrthoDB" id="8586796at2"/>
<dbReference type="PANTHER" id="PTHR30329:SF21">
    <property type="entry name" value="LIPOPROTEIN YIAD-RELATED"/>
    <property type="match status" value="1"/>
</dbReference>
<evidence type="ECO:0000313" key="9">
    <source>
        <dbReference type="Proteomes" id="UP000078116"/>
    </source>
</evidence>
<dbReference type="InterPro" id="IPR050330">
    <property type="entry name" value="Bact_OuterMem_StrucFunc"/>
</dbReference>
<dbReference type="CDD" id="cd07185">
    <property type="entry name" value="OmpA_C-like"/>
    <property type="match status" value="1"/>
</dbReference>
<dbReference type="SUPFAM" id="SSF103088">
    <property type="entry name" value="OmpA-like"/>
    <property type="match status" value="1"/>
</dbReference>
<dbReference type="PRINTS" id="PR01021">
    <property type="entry name" value="OMPADOMAIN"/>
</dbReference>
<dbReference type="PROSITE" id="PS51257">
    <property type="entry name" value="PROKAR_LIPOPROTEIN"/>
    <property type="match status" value="1"/>
</dbReference>
<keyword evidence="3" id="KW-0998">Cell outer membrane</keyword>
<dbReference type="InterPro" id="IPR006664">
    <property type="entry name" value="OMP_bac"/>
</dbReference>
<feature type="domain" description="OmpA-like" evidence="5">
    <location>
        <begin position="88"/>
        <end position="203"/>
    </location>
</feature>